<sequence length="236" mass="26799">MASRKRDFWYGVSEVPENYLHLRTALFILFYLSTGENRILSSRSHSHRSFKKDKGPVRRIRLDVINNEYQRKAPTLPTHSRSFRPAENIDLRHPGLMRTSAMATWGRTLANGALLEPPGGDSTGPLKPSATIQLPGPDCPRAAALTTRIPPPWNQRAHDGKDSAKTREKRRSPTSTSRSSLAHSYIFAFSPFPPARSPQIRHIDTLLWASRLRFVRWMLAVGWPFVRFLFSTIALS</sequence>
<feature type="region of interest" description="Disordered" evidence="1">
    <location>
        <begin position="143"/>
        <end position="178"/>
    </location>
</feature>
<dbReference type="AlphaFoldDB" id="F2S9R6"/>
<name>F2S9R6_TRIT1</name>
<reference evidence="3" key="1">
    <citation type="journal article" date="2012" name="MBio">
        <title>Comparative genome analysis of Trichophyton rubrum and related dermatophytes reveals candidate genes involved in infection.</title>
        <authorList>
            <person name="Martinez D.A."/>
            <person name="Oliver B.G."/>
            <person name="Graeser Y."/>
            <person name="Goldberg J.M."/>
            <person name="Li W."/>
            <person name="Martinez-Rossi N.M."/>
            <person name="Monod M."/>
            <person name="Shelest E."/>
            <person name="Barton R.C."/>
            <person name="Birch E."/>
            <person name="Brakhage A.A."/>
            <person name="Chen Z."/>
            <person name="Gurr S.J."/>
            <person name="Heiman D."/>
            <person name="Heitman J."/>
            <person name="Kosti I."/>
            <person name="Rossi A."/>
            <person name="Saif S."/>
            <person name="Samalova M."/>
            <person name="Saunders C.W."/>
            <person name="Shea T."/>
            <person name="Summerbell R.C."/>
            <person name="Xu J."/>
            <person name="Young S."/>
            <person name="Zeng Q."/>
            <person name="Birren B.W."/>
            <person name="Cuomo C.A."/>
            <person name="White T.C."/>
        </authorList>
    </citation>
    <scope>NUCLEOTIDE SEQUENCE [LARGE SCALE GENOMIC DNA]</scope>
    <source>
        <strain evidence="3">CBS 112818</strain>
    </source>
</reference>
<protein>
    <submittedName>
        <fullName evidence="2">Uncharacterized protein</fullName>
    </submittedName>
</protein>
<dbReference type="Proteomes" id="UP000009172">
    <property type="component" value="Unassembled WGS sequence"/>
</dbReference>
<evidence type="ECO:0000313" key="2">
    <source>
        <dbReference type="EMBL" id="EGE00331.1"/>
    </source>
</evidence>
<organism evidence="2 3">
    <name type="scientific">Trichophyton tonsurans (strain CBS 112818)</name>
    <name type="common">Scalp ringworm fungus</name>
    <dbReference type="NCBI Taxonomy" id="647933"/>
    <lineage>
        <taxon>Eukaryota</taxon>
        <taxon>Fungi</taxon>
        <taxon>Dikarya</taxon>
        <taxon>Ascomycota</taxon>
        <taxon>Pezizomycotina</taxon>
        <taxon>Eurotiomycetes</taxon>
        <taxon>Eurotiomycetidae</taxon>
        <taxon>Onygenales</taxon>
        <taxon>Arthrodermataceae</taxon>
        <taxon>Trichophyton</taxon>
    </lineage>
</organism>
<keyword evidence="3" id="KW-1185">Reference proteome</keyword>
<evidence type="ECO:0000256" key="1">
    <source>
        <dbReference type="SAM" id="MobiDB-lite"/>
    </source>
</evidence>
<accession>F2S9R6</accession>
<gene>
    <name evidence="2" type="ORF">TESG_07610</name>
</gene>
<proteinExistence type="predicted"/>
<evidence type="ECO:0000313" key="3">
    <source>
        <dbReference type="Proteomes" id="UP000009172"/>
    </source>
</evidence>
<dbReference type="EMBL" id="GG698536">
    <property type="protein sequence ID" value="EGE00331.1"/>
    <property type="molecule type" value="Genomic_DNA"/>
</dbReference>
<dbReference type="HOGENOM" id="CLU_1176153_0_0_1"/>
<feature type="compositionally biased region" description="Basic and acidic residues" evidence="1">
    <location>
        <begin position="156"/>
        <end position="166"/>
    </location>
</feature>